<dbReference type="EMBL" id="JACBNQ010000009">
    <property type="protein sequence ID" value="NYB74337.1"/>
    <property type="molecule type" value="Genomic_DNA"/>
</dbReference>
<comment type="caution">
    <text evidence="1">The sequence shown here is derived from an EMBL/GenBank/DDBJ whole genome shotgun (WGS) entry which is preliminary data.</text>
</comment>
<dbReference type="Pfam" id="PF12636">
    <property type="entry name" value="DUF3781"/>
    <property type="match status" value="1"/>
</dbReference>
<dbReference type="InterPro" id="IPR024229">
    <property type="entry name" value="DUF3781"/>
</dbReference>
<sequence length="82" mass="9443">MNDKNELILNMDKLHTTDLGIERIKRNLCLGVDDVVSWCKNKIEEPDSSMIRKGKNWYIDAGDCKITVNAYSYTIITAHKLK</sequence>
<accession>A0A974BJN9</accession>
<dbReference type="Proteomes" id="UP000611629">
    <property type="component" value="Unassembled WGS sequence"/>
</dbReference>
<dbReference type="RefSeq" id="WP_179238148.1">
    <property type="nucleotide sequence ID" value="NZ_JACBNQ010000009.1"/>
</dbReference>
<protein>
    <submittedName>
        <fullName evidence="1">DUF3781 domain-containing protein</fullName>
    </submittedName>
</protein>
<evidence type="ECO:0000313" key="2">
    <source>
        <dbReference type="Proteomes" id="UP000611629"/>
    </source>
</evidence>
<gene>
    <name evidence="1" type="ORF">HZF24_09350</name>
</gene>
<evidence type="ECO:0000313" key="1">
    <source>
        <dbReference type="EMBL" id="NYB74337.1"/>
    </source>
</evidence>
<keyword evidence="2" id="KW-1185">Reference proteome</keyword>
<organism evidence="1 2">
    <name type="scientific">Sedimentibacter hydroxybenzoicus DSM 7310</name>
    <dbReference type="NCBI Taxonomy" id="1123245"/>
    <lineage>
        <taxon>Bacteria</taxon>
        <taxon>Bacillati</taxon>
        <taxon>Bacillota</taxon>
        <taxon>Tissierellia</taxon>
        <taxon>Sedimentibacter</taxon>
    </lineage>
</organism>
<name>A0A974BJN9_SEDHY</name>
<proteinExistence type="predicted"/>
<reference evidence="1" key="1">
    <citation type="submission" date="2020-07" db="EMBL/GenBank/DDBJ databases">
        <title>Genomic analysis of a strain of Sedimentibacter Hydroxybenzoicus DSM7310.</title>
        <authorList>
            <person name="Ma S."/>
        </authorList>
    </citation>
    <scope>NUCLEOTIDE SEQUENCE</scope>
    <source>
        <strain evidence="1">DSM 7310</strain>
    </source>
</reference>
<dbReference type="AlphaFoldDB" id="A0A974BJN9"/>